<dbReference type="EMBL" id="KN833696">
    <property type="protein sequence ID" value="KIK27449.1"/>
    <property type="molecule type" value="Genomic_DNA"/>
</dbReference>
<protein>
    <submittedName>
        <fullName evidence="1">Uncharacterized protein</fullName>
    </submittedName>
</protein>
<dbReference type="AlphaFoldDB" id="A0A0C9ZNE5"/>
<dbReference type="HOGENOM" id="CLU_1993509_0_0_1"/>
<reference evidence="1 2" key="1">
    <citation type="submission" date="2014-04" db="EMBL/GenBank/DDBJ databases">
        <authorList>
            <consortium name="DOE Joint Genome Institute"/>
            <person name="Kuo A."/>
            <person name="Kohler A."/>
            <person name="Costa M.D."/>
            <person name="Nagy L.G."/>
            <person name="Floudas D."/>
            <person name="Copeland A."/>
            <person name="Barry K.W."/>
            <person name="Cichocki N."/>
            <person name="Veneault-Fourrey C."/>
            <person name="LaButti K."/>
            <person name="Lindquist E.A."/>
            <person name="Lipzen A."/>
            <person name="Lundell T."/>
            <person name="Morin E."/>
            <person name="Murat C."/>
            <person name="Sun H."/>
            <person name="Tunlid A."/>
            <person name="Henrissat B."/>
            <person name="Grigoriev I.V."/>
            <person name="Hibbett D.S."/>
            <person name="Martin F."/>
            <person name="Nordberg H.P."/>
            <person name="Cantor M.N."/>
            <person name="Hua S.X."/>
        </authorList>
    </citation>
    <scope>NUCLEOTIDE SEQUENCE [LARGE SCALE GENOMIC DNA]</scope>
    <source>
        <strain evidence="1 2">441</strain>
    </source>
</reference>
<dbReference type="Proteomes" id="UP000054018">
    <property type="component" value="Unassembled WGS sequence"/>
</dbReference>
<proteinExistence type="predicted"/>
<keyword evidence="2" id="KW-1185">Reference proteome</keyword>
<gene>
    <name evidence="1" type="ORF">PISMIDRAFT_674802</name>
</gene>
<name>A0A0C9ZNE5_9AGAM</name>
<evidence type="ECO:0000313" key="2">
    <source>
        <dbReference type="Proteomes" id="UP000054018"/>
    </source>
</evidence>
<reference evidence="2" key="2">
    <citation type="submission" date="2015-01" db="EMBL/GenBank/DDBJ databases">
        <title>Evolutionary Origins and Diversification of the Mycorrhizal Mutualists.</title>
        <authorList>
            <consortium name="DOE Joint Genome Institute"/>
            <consortium name="Mycorrhizal Genomics Consortium"/>
            <person name="Kohler A."/>
            <person name="Kuo A."/>
            <person name="Nagy L.G."/>
            <person name="Floudas D."/>
            <person name="Copeland A."/>
            <person name="Barry K.W."/>
            <person name="Cichocki N."/>
            <person name="Veneault-Fourrey C."/>
            <person name="LaButti K."/>
            <person name="Lindquist E.A."/>
            <person name="Lipzen A."/>
            <person name="Lundell T."/>
            <person name="Morin E."/>
            <person name="Murat C."/>
            <person name="Riley R."/>
            <person name="Ohm R."/>
            <person name="Sun H."/>
            <person name="Tunlid A."/>
            <person name="Henrissat B."/>
            <person name="Grigoriev I.V."/>
            <person name="Hibbett D.S."/>
            <person name="Martin F."/>
        </authorList>
    </citation>
    <scope>NUCLEOTIDE SEQUENCE [LARGE SCALE GENOMIC DNA]</scope>
    <source>
        <strain evidence="2">441</strain>
    </source>
</reference>
<organism evidence="1 2">
    <name type="scientific">Pisolithus microcarpus 441</name>
    <dbReference type="NCBI Taxonomy" id="765257"/>
    <lineage>
        <taxon>Eukaryota</taxon>
        <taxon>Fungi</taxon>
        <taxon>Dikarya</taxon>
        <taxon>Basidiomycota</taxon>
        <taxon>Agaricomycotina</taxon>
        <taxon>Agaricomycetes</taxon>
        <taxon>Agaricomycetidae</taxon>
        <taxon>Boletales</taxon>
        <taxon>Sclerodermatineae</taxon>
        <taxon>Pisolithaceae</taxon>
        <taxon>Pisolithus</taxon>
    </lineage>
</organism>
<accession>A0A0C9ZNE5</accession>
<sequence>MSYIWKEEGLKESITIHTTHQGLFEIGRIIGAAHVEPDDDQAHLRRIMLDAGVDTSKHQLLLATRTAEHIKWSGASISMDTTRYTQVAVLEPSTSAGNTAVSTVALRNSQSLLVPRTPSQQSFRD</sequence>
<evidence type="ECO:0000313" key="1">
    <source>
        <dbReference type="EMBL" id="KIK27449.1"/>
    </source>
</evidence>